<evidence type="ECO:0000256" key="3">
    <source>
        <dbReference type="PROSITE-ProRule" id="PRU00169"/>
    </source>
</evidence>
<proteinExistence type="predicted"/>
<evidence type="ECO:0000256" key="1">
    <source>
        <dbReference type="ARBA" id="ARBA00018672"/>
    </source>
</evidence>
<dbReference type="EMBL" id="FQXU01000015">
    <property type="protein sequence ID" value="SHI52341.1"/>
    <property type="molecule type" value="Genomic_DNA"/>
</dbReference>
<gene>
    <name evidence="5" type="ORF">SAMN02745941_03948</name>
</gene>
<dbReference type="InterPro" id="IPR046947">
    <property type="entry name" value="LytR-like"/>
</dbReference>
<dbReference type="PANTHER" id="PTHR37299">
    <property type="entry name" value="TRANSCRIPTIONAL REGULATOR-RELATED"/>
    <property type="match status" value="1"/>
</dbReference>
<dbReference type="GO" id="GO:0000156">
    <property type="term" value="F:phosphorelay response regulator activity"/>
    <property type="evidence" value="ECO:0007669"/>
    <property type="project" value="InterPro"/>
</dbReference>
<dbReference type="GO" id="GO:0003677">
    <property type="term" value="F:DNA binding"/>
    <property type="evidence" value="ECO:0007669"/>
    <property type="project" value="InterPro"/>
</dbReference>
<dbReference type="InterPro" id="IPR011006">
    <property type="entry name" value="CheY-like_superfamily"/>
</dbReference>
<evidence type="ECO:0000313" key="6">
    <source>
        <dbReference type="Proteomes" id="UP000184241"/>
    </source>
</evidence>
<evidence type="ECO:0000313" key="5">
    <source>
        <dbReference type="EMBL" id="SHI52341.1"/>
    </source>
</evidence>
<dbReference type="InterPro" id="IPR001789">
    <property type="entry name" value="Sig_transdc_resp-reg_receiver"/>
</dbReference>
<dbReference type="Pfam" id="PF04397">
    <property type="entry name" value="LytTR"/>
    <property type="match status" value="1"/>
</dbReference>
<keyword evidence="3" id="KW-0597">Phosphoprotein</keyword>
<dbReference type="Gene3D" id="2.40.50.1020">
    <property type="entry name" value="LytTr DNA-binding domain"/>
    <property type="match status" value="1"/>
</dbReference>
<feature type="domain" description="Response regulatory" evidence="4">
    <location>
        <begin position="3"/>
        <end position="120"/>
    </location>
</feature>
<accession>A0A1M6BUH7</accession>
<evidence type="ECO:0000259" key="4">
    <source>
        <dbReference type="PROSITE" id="PS50110"/>
    </source>
</evidence>
<dbReference type="Pfam" id="PF00072">
    <property type="entry name" value="Response_reg"/>
    <property type="match status" value="1"/>
</dbReference>
<reference evidence="5 6" key="1">
    <citation type="submission" date="2016-11" db="EMBL/GenBank/DDBJ databases">
        <authorList>
            <person name="Jaros S."/>
            <person name="Januszkiewicz K."/>
            <person name="Wedrychowicz H."/>
        </authorList>
    </citation>
    <scope>NUCLEOTIDE SEQUENCE [LARGE SCALE GENOMIC DNA]</scope>
    <source>
        <strain evidence="5 6">DSM 6191</strain>
    </source>
</reference>
<dbReference type="Proteomes" id="UP000184241">
    <property type="component" value="Unassembled WGS sequence"/>
</dbReference>
<dbReference type="Gene3D" id="3.40.50.2300">
    <property type="match status" value="1"/>
</dbReference>
<dbReference type="PANTHER" id="PTHR37299:SF1">
    <property type="entry name" value="STAGE 0 SPORULATION PROTEIN A HOMOLOG"/>
    <property type="match status" value="1"/>
</dbReference>
<organism evidence="5 6">
    <name type="scientific">Clostridium intestinale DSM 6191</name>
    <dbReference type="NCBI Taxonomy" id="1121320"/>
    <lineage>
        <taxon>Bacteria</taxon>
        <taxon>Bacillati</taxon>
        <taxon>Bacillota</taxon>
        <taxon>Clostridia</taxon>
        <taxon>Eubacteriales</taxon>
        <taxon>Clostridiaceae</taxon>
        <taxon>Clostridium</taxon>
    </lineage>
</organism>
<dbReference type="PROSITE" id="PS50110">
    <property type="entry name" value="RESPONSE_REGULATORY"/>
    <property type="match status" value="1"/>
</dbReference>
<name>A0A1M6BUH7_9CLOT</name>
<dbReference type="AlphaFoldDB" id="A0A1M6BUH7"/>
<dbReference type="SMART" id="SM00850">
    <property type="entry name" value="LytTR"/>
    <property type="match status" value="1"/>
</dbReference>
<dbReference type="InterPro" id="IPR007492">
    <property type="entry name" value="LytTR_DNA-bd_dom"/>
</dbReference>
<protein>
    <recommendedName>
        <fullName evidence="1">Stage 0 sporulation protein A homolog</fullName>
    </recommendedName>
</protein>
<dbReference type="SMART" id="SM00448">
    <property type="entry name" value="REC"/>
    <property type="match status" value="1"/>
</dbReference>
<evidence type="ECO:0000256" key="2">
    <source>
        <dbReference type="ARBA" id="ARBA00024867"/>
    </source>
</evidence>
<dbReference type="RefSeq" id="WP_073022292.1">
    <property type="nucleotide sequence ID" value="NZ_FQXU01000015.1"/>
</dbReference>
<feature type="modified residue" description="4-aspartylphosphate" evidence="3">
    <location>
        <position position="54"/>
    </location>
</feature>
<comment type="function">
    <text evidence="2">May play the central regulatory role in sporulation. It may be an element of the effector pathway responsible for the activation of sporulation genes in response to nutritional stress. Spo0A may act in concert with spo0H (a sigma factor) to control the expression of some genes that are critical to the sporulation process.</text>
</comment>
<dbReference type="SUPFAM" id="SSF52172">
    <property type="entry name" value="CheY-like"/>
    <property type="match status" value="1"/>
</dbReference>
<sequence length="241" mass="28382">MSNLLLIEDERYQVESLIKIIQELSLDINIFHADSEAKGLEILNKVPIDFFYIDIELKEGSGISLANKIRIIDKYKLAWIIFITSNSSYMLNAFKKIHCYDYIIKPIKKEKIQNMTKLLYENSYAKEDNETKLDKQYVVFESRGVRLKFYIDEIVFIEVKIRTLTVYTKFGVYEIDKLSLKKALEKINSEDIVQSHRAYAVNKKYIKEIRQISVTSSEIYFRGCEDKAYLGSKFKLNFENI</sequence>